<dbReference type="AlphaFoldDB" id="A0A0N1PB55"/>
<feature type="repeat" description="ANK" evidence="3">
    <location>
        <begin position="136"/>
        <end position="168"/>
    </location>
</feature>
<dbReference type="PANTHER" id="PTHR24171">
    <property type="entry name" value="ANKYRIN REPEAT DOMAIN-CONTAINING PROTEIN 39-RELATED"/>
    <property type="match status" value="1"/>
</dbReference>
<gene>
    <name evidence="5" type="ORF">ABL78_7915</name>
</gene>
<dbReference type="InterPro" id="IPR036770">
    <property type="entry name" value="Ankyrin_rpt-contain_sf"/>
</dbReference>
<dbReference type="InterPro" id="IPR002110">
    <property type="entry name" value="Ankyrin_rpt"/>
</dbReference>
<feature type="repeat" description="ANK" evidence="3">
    <location>
        <begin position="103"/>
        <end position="135"/>
    </location>
</feature>
<evidence type="ECO:0000256" key="4">
    <source>
        <dbReference type="SAM" id="MobiDB-lite"/>
    </source>
</evidence>
<evidence type="ECO:0000313" key="6">
    <source>
        <dbReference type="Proteomes" id="UP000038009"/>
    </source>
</evidence>
<dbReference type="Gene3D" id="1.25.40.20">
    <property type="entry name" value="Ankyrin repeat-containing domain"/>
    <property type="match status" value="2"/>
</dbReference>
<evidence type="ECO:0000256" key="1">
    <source>
        <dbReference type="ARBA" id="ARBA00022737"/>
    </source>
</evidence>
<keyword evidence="2 3" id="KW-0040">ANK repeat</keyword>
<dbReference type="OMA" id="AGWHETV"/>
<accession>A0A0N1PB55</accession>
<feature type="repeat" description="ANK" evidence="3">
    <location>
        <begin position="69"/>
        <end position="101"/>
    </location>
</feature>
<dbReference type="PROSITE" id="PS50297">
    <property type="entry name" value="ANK_REP_REGION"/>
    <property type="match status" value="3"/>
</dbReference>
<sequence>MAAFEDVILRNDKEALHQLFTAAPRNAVNSVNADGFTPLYFACMKTSVSLSTIEELIRLGADVNGRGIDNETALYISVYNRRSDVAEHLLGVRADVNAVNGVWKETVLHVAARLGYGDLVTLLLRAGAERNTRNGKLETPLFAAAKAGRHETVYLLLDAGANPAITNEDDKSPLYIASEKGFKHVVVLLKASRGDLKHAKAEADAEWRLRPEPVMSSDEILDRASKDKGFTAAVKLRSSAITEPVPETKPMEVVDIKVPEPKVRTHNPITGESYGPCRSLEEVGYDAPPPVPKELQNLPPAQLPRVGGTSMVVGTGTEDGSREPFRVDTLGSDATQYSAPHK</sequence>
<evidence type="ECO:0000256" key="2">
    <source>
        <dbReference type="ARBA" id="ARBA00023043"/>
    </source>
</evidence>
<feature type="repeat" description="ANK" evidence="3">
    <location>
        <begin position="34"/>
        <end position="68"/>
    </location>
</feature>
<dbReference type="PANTHER" id="PTHR24171:SF9">
    <property type="entry name" value="ANKYRIN REPEAT DOMAIN-CONTAINING PROTEIN 39"/>
    <property type="match status" value="1"/>
</dbReference>
<protein>
    <submittedName>
        <fullName evidence="5">Uncharacterized protein</fullName>
    </submittedName>
</protein>
<name>A0A0N1PB55_LEPSE</name>
<evidence type="ECO:0000256" key="3">
    <source>
        <dbReference type="PROSITE-ProRule" id="PRU00023"/>
    </source>
</evidence>
<feature type="region of interest" description="Disordered" evidence="4">
    <location>
        <begin position="290"/>
        <end position="342"/>
    </location>
</feature>
<reference evidence="5 6" key="1">
    <citation type="journal article" date="2015" name="PLoS Pathog.">
        <title>Leptomonas seymouri: Adaptations to the Dixenous Life Cycle Analyzed by Genome Sequencing, Transcriptome Profiling and Co-infection with Leishmania donovani.</title>
        <authorList>
            <person name="Kraeva N."/>
            <person name="Butenko A."/>
            <person name="Hlavacova J."/>
            <person name="Kostygov A."/>
            <person name="Myskova J."/>
            <person name="Grybchuk D."/>
            <person name="Lestinova T."/>
            <person name="Votypka J."/>
            <person name="Volf P."/>
            <person name="Opperdoes F."/>
            <person name="Flegontov P."/>
            <person name="Lukes J."/>
            <person name="Yurchenko V."/>
        </authorList>
    </citation>
    <scope>NUCLEOTIDE SEQUENCE [LARGE SCALE GENOMIC DNA]</scope>
    <source>
        <strain evidence="5 6">ATCC 30220</strain>
    </source>
</reference>
<keyword evidence="1" id="KW-0677">Repeat</keyword>
<dbReference type="SMART" id="SM00248">
    <property type="entry name" value="ANK"/>
    <property type="match status" value="5"/>
</dbReference>
<organism evidence="5 6">
    <name type="scientific">Leptomonas seymouri</name>
    <dbReference type="NCBI Taxonomy" id="5684"/>
    <lineage>
        <taxon>Eukaryota</taxon>
        <taxon>Discoba</taxon>
        <taxon>Euglenozoa</taxon>
        <taxon>Kinetoplastea</taxon>
        <taxon>Metakinetoplastina</taxon>
        <taxon>Trypanosomatida</taxon>
        <taxon>Trypanosomatidae</taxon>
        <taxon>Leishmaniinae</taxon>
        <taxon>Leptomonas</taxon>
    </lineage>
</organism>
<feature type="compositionally biased region" description="Polar residues" evidence="4">
    <location>
        <begin position="332"/>
        <end position="342"/>
    </location>
</feature>
<dbReference type="VEuPathDB" id="TriTrypDB:Lsey_0447_0040"/>
<dbReference type="Pfam" id="PF12796">
    <property type="entry name" value="Ank_2"/>
    <property type="match status" value="2"/>
</dbReference>
<dbReference type="OrthoDB" id="20872at2759"/>
<proteinExistence type="predicted"/>
<keyword evidence="6" id="KW-1185">Reference proteome</keyword>
<evidence type="ECO:0000313" key="5">
    <source>
        <dbReference type="EMBL" id="KPI83064.1"/>
    </source>
</evidence>
<comment type="caution">
    <text evidence="5">The sequence shown here is derived from an EMBL/GenBank/DDBJ whole genome shotgun (WGS) entry which is preliminary data.</text>
</comment>
<feature type="compositionally biased region" description="Low complexity" evidence="4">
    <location>
        <begin position="306"/>
        <end position="316"/>
    </location>
</feature>
<dbReference type="SUPFAM" id="SSF48403">
    <property type="entry name" value="Ankyrin repeat"/>
    <property type="match status" value="1"/>
</dbReference>
<dbReference type="Proteomes" id="UP000038009">
    <property type="component" value="Unassembled WGS sequence"/>
</dbReference>
<dbReference type="EMBL" id="LJSK01000447">
    <property type="protein sequence ID" value="KPI83064.1"/>
    <property type="molecule type" value="Genomic_DNA"/>
</dbReference>
<dbReference type="PROSITE" id="PS50088">
    <property type="entry name" value="ANK_REPEAT"/>
    <property type="match status" value="4"/>
</dbReference>